<dbReference type="AlphaFoldDB" id="A0A1E7FTU9"/>
<dbReference type="EMBL" id="KV784354">
    <property type="protein sequence ID" value="OEU21572.1"/>
    <property type="molecule type" value="Genomic_DNA"/>
</dbReference>
<accession>A0A1E7FTU9</accession>
<dbReference type="OrthoDB" id="5987010at2759"/>
<dbReference type="InterPro" id="IPR036010">
    <property type="entry name" value="2Fe-2S_ferredoxin-like_sf"/>
</dbReference>
<dbReference type="SUPFAM" id="SSF54292">
    <property type="entry name" value="2Fe-2S ferredoxin-like"/>
    <property type="match status" value="1"/>
</dbReference>
<gene>
    <name evidence="1" type="ORF">FRACYDRAFT_164765</name>
</gene>
<organism evidence="1 2">
    <name type="scientific">Fragilariopsis cylindrus CCMP1102</name>
    <dbReference type="NCBI Taxonomy" id="635003"/>
    <lineage>
        <taxon>Eukaryota</taxon>
        <taxon>Sar</taxon>
        <taxon>Stramenopiles</taxon>
        <taxon>Ochrophyta</taxon>
        <taxon>Bacillariophyta</taxon>
        <taxon>Bacillariophyceae</taxon>
        <taxon>Bacillariophycidae</taxon>
        <taxon>Bacillariales</taxon>
        <taxon>Bacillariaceae</taxon>
        <taxon>Fragilariopsis</taxon>
    </lineage>
</organism>
<feature type="non-terminal residue" evidence="1">
    <location>
        <position position="1"/>
    </location>
</feature>
<protein>
    <submittedName>
        <fullName evidence="1">Uncharacterized protein</fullName>
    </submittedName>
</protein>
<dbReference type="InParanoid" id="A0A1E7FTU9"/>
<keyword evidence="2" id="KW-1185">Reference proteome</keyword>
<dbReference type="Gene3D" id="3.10.20.30">
    <property type="match status" value="1"/>
</dbReference>
<dbReference type="Proteomes" id="UP000095751">
    <property type="component" value="Unassembled WGS sequence"/>
</dbReference>
<evidence type="ECO:0000313" key="2">
    <source>
        <dbReference type="Proteomes" id="UP000095751"/>
    </source>
</evidence>
<dbReference type="InterPro" id="IPR012675">
    <property type="entry name" value="Beta-grasp_dom_sf"/>
</dbReference>
<proteinExistence type="predicted"/>
<dbReference type="KEGG" id="fcy:FRACYDRAFT_164765"/>
<name>A0A1E7FTU9_9STRA</name>
<sequence length="127" mass="13995">SKIIVANNGEILRTAMLRNGISPHNGRSRLINCRGLGTCGTCAIEIYNTNTNDDAHTGDCDNSIINNIEPKERSTKEKLRFNFPPHNLSSNQSPNLRLACQVQVQVNGEDDGSEITVKKRKGFWGQG</sequence>
<reference evidence="1 2" key="1">
    <citation type="submission" date="2016-09" db="EMBL/GenBank/DDBJ databases">
        <title>Extensive genetic diversity and differential bi-allelic expression allows diatom success in the polar Southern Ocean.</title>
        <authorList>
            <consortium name="DOE Joint Genome Institute"/>
            <person name="Mock T."/>
            <person name="Otillar R.P."/>
            <person name="Strauss J."/>
            <person name="Dupont C."/>
            <person name="Frickenhaus S."/>
            <person name="Maumus F."/>
            <person name="Mcmullan M."/>
            <person name="Sanges R."/>
            <person name="Schmutz J."/>
            <person name="Toseland A."/>
            <person name="Valas R."/>
            <person name="Veluchamy A."/>
            <person name="Ward B.J."/>
            <person name="Allen A."/>
            <person name="Barry K."/>
            <person name="Falciatore A."/>
            <person name="Ferrante M."/>
            <person name="Fortunato A.E."/>
            <person name="Gloeckner G."/>
            <person name="Gruber A."/>
            <person name="Hipkin R."/>
            <person name="Janech M."/>
            <person name="Kroth P."/>
            <person name="Leese F."/>
            <person name="Lindquist E."/>
            <person name="Lyon B.R."/>
            <person name="Martin J."/>
            <person name="Mayer C."/>
            <person name="Parker M."/>
            <person name="Quesneville H."/>
            <person name="Raymond J."/>
            <person name="Uhlig C."/>
            <person name="Valentin K.U."/>
            <person name="Worden A.Z."/>
            <person name="Armbrust E.V."/>
            <person name="Bowler C."/>
            <person name="Green B."/>
            <person name="Moulton V."/>
            <person name="Van Oosterhout C."/>
            <person name="Grigoriev I."/>
        </authorList>
    </citation>
    <scope>NUCLEOTIDE SEQUENCE [LARGE SCALE GENOMIC DNA]</scope>
    <source>
        <strain evidence="1 2">CCMP1102</strain>
    </source>
</reference>
<dbReference type="GO" id="GO:0051536">
    <property type="term" value="F:iron-sulfur cluster binding"/>
    <property type="evidence" value="ECO:0007669"/>
    <property type="project" value="InterPro"/>
</dbReference>
<evidence type="ECO:0000313" key="1">
    <source>
        <dbReference type="EMBL" id="OEU21572.1"/>
    </source>
</evidence>
<feature type="non-terminal residue" evidence="1">
    <location>
        <position position="127"/>
    </location>
</feature>